<sequence>MKSHLETTTGQIYSQHLIYSSSVVTLIWTLEDKVTVTIAVFHTRRIFRFLSYIKGTNFQLQCIKLFMLYRLLCYKMRIELPPSDLGNRSRSLFDVYLLIIKLKISLYPEN</sequence>
<name>A7TRJ5_VANPO</name>
<gene>
    <name evidence="1" type="ORF">Kpol_1046p16</name>
</gene>
<dbReference type="InParanoid" id="A7TRJ5"/>
<organism evidence="2">
    <name type="scientific">Vanderwaltozyma polyspora (strain ATCC 22028 / DSM 70294 / BCRC 21397 / CBS 2163 / NBRC 10782 / NRRL Y-8283 / UCD 57-17)</name>
    <name type="common">Kluyveromyces polysporus</name>
    <dbReference type="NCBI Taxonomy" id="436907"/>
    <lineage>
        <taxon>Eukaryota</taxon>
        <taxon>Fungi</taxon>
        <taxon>Dikarya</taxon>
        <taxon>Ascomycota</taxon>
        <taxon>Saccharomycotina</taxon>
        <taxon>Saccharomycetes</taxon>
        <taxon>Saccharomycetales</taxon>
        <taxon>Saccharomycetaceae</taxon>
        <taxon>Vanderwaltozyma</taxon>
    </lineage>
</organism>
<dbReference type="AlphaFoldDB" id="A7TRJ5"/>
<dbReference type="GeneID" id="5543159"/>
<reference evidence="1 2" key="1">
    <citation type="journal article" date="2007" name="Proc. Natl. Acad. Sci. U.S.A.">
        <title>Independent sorting-out of thousands of duplicated gene pairs in two yeast species descended from a whole-genome duplication.</title>
        <authorList>
            <person name="Scannell D.R."/>
            <person name="Frank A.C."/>
            <person name="Conant G.C."/>
            <person name="Byrne K.P."/>
            <person name="Woolfit M."/>
            <person name="Wolfe K.H."/>
        </authorList>
    </citation>
    <scope>NUCLEOTIDE SEQUENCE [LARGE SCALE GENOMIC DNA]</scope>
    <source>
        <strain evidence="2">ATCC 22028 / DSM 70294 / BCRC 21397 / CBS 2163 / NBRC 10782 / NRRL Y-8283 / UCD 57-17</strain>
    </source>
</reference>
<keyword evidence="2" id="KW-1185">Reference proteome</keyword>
<protein>
    <submittedName>
        <fullName evidence="1">Tkp4 protein</fullName>
    </submittedName>
</protein>
<evidence type="ECO:0000313" key="2">
    <source>
        <dbReference type="Proteomes" id="UP000000267"/>
    </source>
</evidence>
<evidence type="ECO:0000313" key="1">
    <source>
        <dbReference type="EMBL" id="EDO15124.1"/>
    </source>
</evidence>
<dbReference type="EMBL" id="DS480480">
    <property type="protein sequence ID" value="EDO15124.1"/>
    <property type="molecule type" value="Genomic_DNA"/>
</dbReference>
<dbReference type="Proteomes" id="UP000000267">
    <property type="component" value="Unassembled WGS sequence"/>
</dbReference>
<dbReference type="HOGENOM" id="CLU_2172964_0_0_1"/>
<accession>A7TRJ5</accession>
<proteinExistence type="predicted"/>
<dbReference type="KEGG" id="vpo:Kpol_1046p16"/>
<dbReference type="RefSeq" id="XP_001642982.1">
    <property type="nucleotide sequence ID" value="XM_001642932.1"/>
</dbReference>